<dbReference type="Proteomes" id="UP001058016">
    <property type="component" value="Chromosome"/>
</dbReference>
<dbReference type="Proteomes" id="UP001058072">
    <property type="component" value="Chromosome"/>
</dbReference>
<evidence type="ECO:0000313" key="4">
    <source>
        <dbReference type="Proteomes" id="UP001058072"/>
    </source>
</evidence>
<proteinExistence type="predicted"/>
<gene>
    <name evidence="1" type="ORF">J0J69_11670</name>
    <name evidence="2" type="ORF">J0J70_02255</name>
</gene>
<protein>
    <submittedName>
        <fullName evidence="2">Uncharacterized protein</fullName>
    </submittedName>
</protein>
<accession>A0A9Q9CQJ0</accession>
<dbReference type="EMBL" id="CP071249">
    <property type="protein sequence ID" value="UUF05699.1"/>
    <property type="molecule type" value="Genomic_DNA"/>
</dbReference>
<keyword evidence="3" id="KW-1185">Reference proteome</keyword>
<dbReference type="EMBL" id="CP071250">
    <property type="protein sequence ID" value="UUF08852.1"/>
    <property type="molecule type" value="Genomic_DNA"/>
</dbReference>
<evidence type="ECO:0000313" key="1">
    <source>
        <dbReference type="EMBL" id="UUF05699.1"/>
    </source>
</evidence>
<evidence type="ECO:0000313" key="2">
    <source>
        <dbReference type="EMBL" id="UUF08852.1"/>
    </source>
</evidence>
<sequence>MNNDVINKWLETHRLPLQKLAVKHNVSSGEVLEITELYLLINCTTDVMYLYNQLEWYGNNEFQKEISDLVCETF</sequence>
<dbReference type="AlphaFoldDB" id="A0A9Q9CQJ0"/>
<organism evidence="2 4">
    <name type="scientific">Turicibacter bilis</name>
    <dbReference type="NCBI Taxonomy" id="2735723"/>
    <lineage>
        <taxon>Bacteria</taxon>
        <taxon>Bacillati</taxon>
        <taxon>Bacillota</taxon>
        <taxon>Erysipelotrichia</taxon>
        <taxon>Erysipelotrichales</taxon>
        <taxon>Turicibacteraceae</taxon>
        <taxon>Turicibacter</taxon>
    </lineage>
</organism>
<reference evidence="2 3" key="1">
    <citation type="submission" date="2021-03" db="EMBL/GenBank/DDBJ databases">
        <title>Comparative Genomics and Metabolomics in the genus Turicibacter.</title>
        <authorList>
            <person name="Maki J."/>
            <person name="Looft T."/>
        </authorList>
    </citation>
    <scope>NUCLEOTIDE SEQUENCE</scope>
    <source>
        <strain evidence="2">ISU324</strain>
        <strain evidence="1 3">MMM721</strain>
    </source>
</reference>
<name>A0A9Q9CQJ0_9FIRM</name>
<evidence type="ECO:0000313" key="3">
    <source>
        <dbReference type="Proteomes" id="UP001058016"/>
    </source>
</evidence>
<dbReference type="RefSeq" id="WP_155235680.1">
    <property type="nucleotide sequence ID" value="NZ_CP071249.1"/>
</dbReference>